<accession>A0A1I8JR04</accession>
<keyword evidence="1" id="KW-0175">Coiled coil</keyword>
<dbReference type="WBParaSite" id="snap_masked-unitig_9279-processed-gene-0.0-mRNA-1">
    <property type="protein sequence ID" value="snap_masked-unitig_9279-processed-gene-0.0-mRNA-1"/>
    <property type="gene ID" value="snap_masked-unitig_9279-processed-gene-0.0"/>
</dbReference>
<feature type="region of interest" description="Disordered" evidence="2">
    <location>
        <begin position="274"/>
        <end position="302"/>
    </location>
</feature>
<keyword evidence="3" id="KW-1185">Reference proteome</keyword>
<reference evidence="4" key="1">
    <citation type="submission" date="2016-11" db="UniProtKB">
        <authorList>
            <consortium name="WormBaseParasite"/>
        </authorList>
    </citation>
    <scope>IDENTIFICATION</scope>
</reference>
<proteinExistence type="predicted"/>
<dbReference type="Proteomes" id="UP000095280">
    <property type="component" value="Unplaced"/>
</dbReference>
<evidence type="ECO:0000256" key="1">
    <source>
        <dbReference type="SAM" id="Coils"/>
    </source>
</evidence>
<name>A0A1I8JR04_9PLAT</name>
<protein>
    <submittedName>
        <fullName evidence="4">Myosin class ii heavy chain</fullName>
    </submittedName>
</protein>
<evidence type="ECO:0000256" key="2">
    <source>
        <dbReference type="SAM" id="MobiDB-lite"/>
    </source>
</evidence>
<evidence type="ECO:0000313" key="4">
    <source>
        <dbReference type="WBParaSite" id="snap_masked-unitig_9279-processed-gene-0.0-mRNA-1"/>
    </source>
</evidence>
<feature type="coiled-coil region" evidence="1">
    <location>
        <begin position="17"/>
        <end position="101"/>
    </location>
</feature>
<feature type="compositionally biased region" description="Polar residues" evidence="2">
    <location>
        <begin position="274"/>
        <end position="285"/>
    </location>
</feature>
<evidence type="ECO:0000313" key="3">
    <source>
        <dbReference type="Proteomes" id="UP000095280"/>
    </source>
</evidence>
<organism evidence="3 4">
    <name type="scientific">Macrostomum lignano</name>
    <dbReference type="NCBI Taxonomy" id="282301"/>
    <lineage>
        <taxon>Eukaryota</taxon>
        <taxon>Metazoa</taxon>
        <taxon>Spiralia</taxon>
        <taxon>Lophotrochozoa</taxon>
        <taxon>Platyhelminthes</taxon>
        <taxon>Rhabditophora</taxon>
        <taxon>Macrostomorpha</taxon>
        <taxon>Macrostomida</taxon>
        <taxon>Macrostomidae</taxon>
        <taxon>Macrostomum</taxon>
    </lineage>
</organism>
<sequence>FEPHTEPAAGQTKAESVAELVKTVQQLRLENAELNQRLASAGSAAAGNNSHLDEQLTAASQEKQVLVEEFSQKERALCDTIEQLRAELLQQVQDLAEQRLASFADIEIPPDLTSDFIRTGVKLDATDKQDKADDESKAAAAALAELNEKLIDTAAQEIQCLTEQKQSLECSLADERQRQVAVRDQELAKKNAELQSKLNSADKALKTLSDEKQALEKRLKETSDKKDQAIEKLKQKLLAKLDAAEQSLKQLAAEKLESERIADEEIQRKEEQIESLTTELQSKSGSADEALKNLMSKSRAAN</sequence>
<dbReference type="AlphaFoldDB" id="A0A1I8JR04"/>